<feature type="transmembrane region" description="Helical" evidence="6">
    <location>
        <begin position="148"/>
        <end position="170"/>
    </location>
</feature>
<dbReference type="PROSITE" id="PS50850">
    <property type="entry name" value="MFS"/>
    <property type="match status" value="1"/>
</dbReference>
<keyword evidence="5 6" id="KW-0472">Membrane</keyword>
<dbReference type="InterPro" id="IPR052983">
    <property type="entry name" value="MFS_Riboflavin_Transporter"/>
</dbReference>
<dbReference type="InterPro" id="IPR036259">
    <property type="entry name" value="MFS_trans_sf"/>
</dbReference>
<comment type="caution">
    <text evidence="8">The sequence shown here is derived from an EMBL/GenBank/DDBJ whole genome shotgun (WGS) entry which is preliminary data.</text>
</comment>
<dbReference type="SUPFAM" id="SSF103473">
    <property type="entry name" value="MFS general substrate transporter"/>
    <property type="match status" value="1"/>
</dbReference>
<dbReference type="STRING" id="1827387.A4S15_13205"/>
<accession>A0A1W9HUL2</accession>
<feature type="domain" description="Major facilitator superfamily (MFS) profile" evidence="7">
    <location>
        <begin position="23"/>
        <end position="410"/>
    </location>
</feature>
<dbReference type="Proteomes" id="UP000192872">
    <property type="component" value="Unassembled WGS sequence"/>
</dbReference>
<feature type="transmembrane region" description="Helical" evidence="6">
    <location>
        <begin position="20"/>
        <end position="42"/>
    </location>
</feature>
<organism evidence="8 9">
    <name type="scientific">Candidatus Raskinella chloraquaticus</name>
    <dbReference type="NCBI Taxonomy" id="1951219"/>
    <lineage>
        <taxon>Bacteria</taxon>
        <taxon>Pseudomonadati</taxon>
        <taxon>Pseudomonadota</taxon>
        <taxon>Alphaproteobacteria</taxon>
        <taxon>Hyphomicrobiales</taxon>
        <taxon>Phreatobacteraceae</taxon>
        <taxon>Candidatus Raskinella</taxon>
    </lineage>
</organism>
<evidence type="ECO:0000256" key="6">
    <source>
        <dbReference type="SAM" id="Phobius"/>
    </source>
</evidence>
<feature type="transmembrane region" description="Helical" evidence="6">
    <location>
        <begin position="298"/>
        <end position="316"/>
    </location>
</feature>
<evidence type="ECO:0000313" key="9">
    <source>
        <dbReference type="Proteomes" id="UP000192872"/>
    </source>
</evidence>
<dbReference type="InterPro" id="IPR020846">
    <property type="entry name" value="MFS_dom"/>
</dbReference>
<dbReference type="GO" id="GO:0022857">
    <property type="term" value="F:transmembrane transporter activity"/>
    <property type="evidence" value="ECO:0007669"/>
    <property type="project" value="InterPro"/>
</dbReference>
<feature type="transmembrane region" description="Helical" evidence="6">
    <location>
        <begin position="62"/>
        <end position="82"/>
    </location>
</feature>
<sequence>MKEIISSPEVTAPARQFAPASAMVIALSIGQVVSWGTLFYAFTLFIVPMEAEFGWSRTELNGALSLGLLASAIMALPAGTLIDRFGGRWIMGICAVLGAACLALWSMISDLTSFYLLWIVIGMLHAGTLYEPAFAVLTANVRDYKRAITFMTFFGGFASTVFIPLTHLLIDHFGWRQALLALAIIQLTIPGIFNILMLSGTRGSMSGEAVTPSTTQEHSPLTGALRQPAFWGLSLALTAYALLFSGLTFHMIPLLSERGVSLDQTVAAVALIGPSQVGGRLILFFFATNVSARALGKVVFLMPIVAMILLIAAPPFGFPGLVAFAFVYGLGNGMITIVRGAGVAEIFGTRGYGAISGALTLVTNLAKAIAPLLLAFLWQIGENYQTPLHIFLVITCIGAAAFWFAASASKNREIQK</sequence>
<evidence type="ECO:0000256" key="4">
    <source>
        <dbReference type="ARBA" id="ARBA00022989"/>
    </source>
</evidence>
<gene>
    <name evidence="8" type="ORF">A4S15_13205</name>
</gene>
<feature type="transmembrane region" description="Helical" evidence="6">
    <location>
        <begin position="229"/>
        <end position="252"/>
    </location>
</feature>
<evidence type="ECO:0000256" key="3">
    <source>
        <dbReference type="ARBA" id="ARBA00022692"/>
    </source>
</evidence>
<reference evidence="8 9" key="1">
    <citation type="journal article" date="2017" name="Water Res.">
        <title>Comammox in drinking water systems.</title>
        <authorList>
            <person name="Wang Y."/>
            <person name="Ma L."/>
            <person name="Mao Y."/>
            <person name="Jiang X."/>
            <person name="Xia Y."/>
            <person name="Yu K."/>
            <person name="Li B."/>
            <person name="Zhang T."/>
        </authorList>
    </citation>
    <scope>NUCLEOTIDE SEQUENCE [LARGE SCALE GENOMIC DNA]</scope>
    <source>
        <strain evidence="8">SG_bin8</strain>
    </source>
</reference>
<feature type="transmembrane region" description="Helical" evidence="6">
    <location>
        <begin position="354"/>
        <end position="380"/>
    </location>
</feature>
<dbReference type="AlphaFoldDB" id="A0A1W9HUL2"/>
<comment type="subcellular location">
    <subcellularLocation>
        <location evidence="1">Membrane</location>
        <topology evidence="1">Multi-pass membrane protein</topology>
    </subcellularLocation>
</comment>
<keyword evidence="3 6" id="KW-0812">Transmembrane</keyword>
<dbReference type="PANTHER" id="PTHR43385">
    <property type="entry name" value="RIBOFLAVIN TRANSPORTER RIBJ"/>
    <property type="match status" value="1"/>
</dbReference>
<evidence type="ECO:0000256" key="1">
    <source>
        <dbReference type="ARBA" id="ARBA00004141"/>
    </source>
</evidence>
<evidence type="ECO:0000256" key="5">
    <source>
        <dbReference type="ARBA" id="ARBA00023136"/>
    </source>
</evidence>
<keyword evidence="2" id="KW-0813">Transport</keyword>
<name>A0A1W9HUL2_9HYPH</name>
<protein>
    <recommendedName>
        <fullName evidence="7">Major facilitator superfamily (MFS) profile domain-containing protein</fullName>
    </recommendedName>
</protein>
<feature type="transmembrane region" description="Helical" evidence="6">
    <location>
        <begin position="89"/>
        <end position="108"/>
    </location>
</feature>
<feature type="transmembrane region" description="Helical" evidence="6">
    <location>
        <begin position="264"/>
        <end position="286"/>
    </location>
</feature>
<evidence type="ECO:0000256" key="2">
    <source>
        <dbReference type="ARBA" id="ARBA00022448"/>
    </source>
</evidence>
<feature type="transmembrane region" description="Helical" evidence="6">
    <location>
        <begin position="322"/>
        <end position="342"/>
    </location>
</feature>
<feature type="transmembrane region" description="Helical" evidence="6">
    <location>
        <begin position="114"/>
        <end position="136"/>
    </location>
</feature>
<feature type="transmembrane region" description="Helical" evidence="6">
    <location>
        <begin position="386"/>
        <end position="406"/>
    </location>
</feature>
<evidence type="ECO:0000313" key="8">
    <source>
        <dbReference type="EMBL" id="OQW50957.1"/>
    </source>
</evidence>
<dbReference type="Pfam" id="PF07690">
    <property type="entry name" value="MFS_1"/>
    <property type="match status" value="1"/>
</dbReference>
<dbReference type="GO" id="GO:0016020">
    <property type="term" value="C:membrane"/>
    <property type="evidence" value="ECO:0007669"/>
    <property type="project" value="UniProtKB-SubCell"/>
</dbReference>
<dbReference type="Gene3D" id="1.20.1250.20">
    <property type="entry name" value="MFS general substrate transporter like domains"/>
    <property type="match status" value="1"/>
</dbReference>
<proteinExistence type="predicted"/>
<dbReference type="EMBL" id="LWDL01000023">
    <property type="protein sequence ID" value="OQW50957.1"/>
    <property type="molecule type" value="Genomic_DNA"/>
</dbReference>
<dbReference type="RefSeq" id="WP_376801191.1">
    <property type="nucleotide sequence ID" value="NZ_DBNB01000009.1"/>
</dbReference>
<feature type="transmembrane region" description="Helical" evidence="6">
    <location>
        <begin position="176"/>
        <end position="196"/>
    </location>
</feature>
<dbReference type="InterPro" id="IPR011701">
    <property type="entry name" value="MFS"/>
</dbReference>
<dbReference type="PANTHER" id="PTHR43385:SF1">
    <property type="entry name" value="RIBOFLAVIN TRANSPORTER RIBJ"/>
    <property type="match status" value="1"/>
</dbReference>
<evidence type="ECO:0000259" key="7">
    <source>
        <dbReference type="PROSITE" id="PS50850"/>
    </source>
</evidence>
<keyword evidence="4 6" id="KW-1133">Transmembrane helix</keyword>
<dbReference type="CDD" id="cd17355">
    <property type="entry name" value="MFS_YcxA_like"/>
    <property type="match status" value="1"/>
</dbReference>